<feature type="compositionally biased region" description="Low complexity" evidence="1">
    <location>
        <begin position="412"/>
        <end position="421"/>
    </location>
</feature>
<feature type="region of interest" description="Disordered" evidence="1">
    <location>
        <begin position="741"/>
        <end position="768"/>
    </location>
</feature>
<gene>
    <name evidence="2" type="ORF">TWF694_006690</name>
</gene>
<feature type="region of interest" description="Disordered" evidence="1">
    <location>
        <begin position="367"/>
        <end position="421"/>
    </location>
</feature>
<reference evidence="2 3" key="1">
    <citation type="submission" date="2019-10" db="EMBL/GenBank/DDBJ databases">
        <authorList>
            <person name="Palmer J.M."/>
        </authorList>
    </citation>
    <scope>NUCLEOTIDE SEQUENCE [LARGE SCALE GENOMIC DNA]</scope>
    <source>
        <strain evidence="2 3">TWF694</strain>
    </source>
</reference>
<comment type="caution">
    <text evidence="2">The sequence shown here is derived from an EMBL/GenBank/DDBJ whole genome shotgun (WGS) entry which is preliminary data.</text>
</comment>
<evidence type="ECO:0000313" key="3">
    <source>
        <dbReference type="Proteomes" id="UP001365542"/>
    </source>
</evidence>
<organism evidence="2 3">
    <name type="scientific">Orbilia ellipsospora</name>
    <dbReference type="NCBI Taxonomy" id="2528407"/>
    <lineage>
        <taxon>Eukaryota</taxon>
        <taxon>Fungi</taxon>
        <taxon>Dikarya</taxon>
        <taxon>Ascomycota</taxon>
        <taxon>Pezizomycotina</taxon>
        <taxon>Orbiliomycetes</taxon>
        <taxon>Orbiliales</taxon>
        <taxon>Orbiliaceae</taxon>
        <taxon>Orbilia</taxon>
    </lineage>
</organism>
<evidence type="ECO:0000313" key="2">
    <source>
        <dbReference type="EMBL" id="KAK6542749.1"/>
    </source>
</evidence>
<name>A0AAV9XL99_9PEZI</name>
<feature type="compositionally biased region" description="Polar residues" evidence="1">
    <location>
        <begin position="256"/>
        <end position="286"/>
    </location>
</feature>
<protein>
    <submittedName>
        <fullName evidence="2">Uncharacterized protein</fullName>
    </submittedName>
</protein>
<sequence length="794" mass="82138">MLKVSSYTTDAYTITACGEAGPALSSKIDCGLKAKAGDIFVVFLNNTITSTFTDPVEYSSVSSSIVNEVSTKSNGYALNATSIIFDDKVNGTPVPKTIPCCNNDVIDQLNVTITYSGPQAKYFSCPTIKINYLVPQTSGYITLESGRHFNDKNWKPFVEGSSCSSSRVTKGVITRTPIVLVLQTPDLTSTSAPASAASTARTMASKTDEPNSSTYTSTLSSALDTTKTAPSSSEMTAPSTSSLFSTSSPPSKSTDLAVSQITSEVLGTNDIQSSTDSTSVQPEATISSLSTTGSELASSSLSIQSSATSSASTSSVASTASTNATSSGVTESGTSALLVPSKSTAATFVNSFSSQFARNSTSTNITTSGTLTLQSQNTTAPTPASFFSFSADGDSEDPPDGDQEISPESNQPSSDPMDLLPPSERWWNSLVETAVYTWIGPQMYLPPKFYNGKWYDFTGNVIQVPDDWIIWGEKILWPPPNWDGVSIPSGLGSPGGSSTAVSSQVKTEVGRTTIHTIENGQPTDVVSAFTSLITKPPVVPSISTSVGTSTFVTTVNGKPTTTSIRFTSAWAIGPSETVTSVGTSLVQTVIDGTTTSVPKLFTTTKITPGQTFALFGRVTTVSTVVNGTTSRVTVSVVVGTSVAATGLPATNEASFTEIIENGDGITYVVTNGMTKTLAVSGSIVDSSAFPTRTGESVTVASANSRLTLETFVTEVASQTGLQTGSSQMYIVVATGDGNPTSINGVGGAPTSSAGMTTTSSGSSGKTSNASAPTAYRASLFSVSFFFGVIGVFLM</sequence>
<feature type="compositionally biased region" description="Low complexity" evidence="1">
    <location>
        <begin position="307"/>
        <end position="327"/>
    </location>
</feature>
<dbReference type="AlphaFoldDB" id="A0AAV9XL99"/>
<dbReference type="EMBL" id="JAVHJO010000002">
    <property type="protein sequence ID" value="KAK6542749.1"/>
    <property type="molecule type" value="Genomic_DNA"/>
</dbReference>
<evidence type="ECO:0000256" key="1">
    <source>
        <dbReference type="SAM" id="MobiDB-lite"/>
    </source>
</evidence>
<accession>A0AAV9XL99</accession>
<feature type="compositionally biased region" description="Low complexity" evidence="1">
    <location>
        <begin position="748"/>
        <end position="768"/>
    </location>
</feature>
<feature type="compositionally biased region" description="Low complexity" evidence="1">
    <location>
        <begin position="212"/>
        <end position="254"/>
    </location>
</feature>
<feature type="region of interest" description="Disordered" evidence="1">
    <location>
        <begin position="307"/>
        <end position="333"/>
    </location>
</feature>
<feature type="compositionally biased region" description="Low complexity" evidence="1">
    <location>
        <begin position="189"/>
        <end position="205"/>
    </location>
</feature>
<keyword evidence="3" id="KW-1185">Reference proteome</keyword>
<proteinExistence type="predicted"/>
<dbReference type="Proteomes" id="UP001365542">
    <property type="component" value="Unassembled WGS sequence"/>
</dbReference>
<feature type="compositionally biased region" description="Acidic residues" evidence="1">
    <location>
        <begin position="393"/>
        <end position="405"/>
    </location>
</feature>
<feature type="region of interest" description="Disordered" evidence="1">
    <location>
        <begin position="189"/>
        <end position="287"/>
    </location>
</feature>